<dbReference type="InterPro" id="IPR001613">
    <property type="entry name" value="Flavin_amine_oxidase"/>
</dbReference>
<keyword evidence="2" id="KW-0560">Oxidoreductase</keyword>
<gene>
    <name evidence="6" type="ORF">WJX73_003386</name>
</gene>
<dbReference type="PRINTS" id="PR00757">
    <property type="entry name" value="AMINEOXDASEF"/>
</dbReference>
<reference evidence="6 7" key="1">
    <citation type="journal article" date="2024" name="Nat. Commun.">
        <title>Phylogenomics reveals the evolutionary origins of lichenization in chlorophyte algae.</title>
        <authorList>
            <person name="Puginier C."/>
            <person name="Libourel C."/>
            <person name="Otte J."/>
            <person name="Skaloud P."/>
            <person name="Haon M."/>
            <person name="Grisel S."/>
            <person name="Petersen M."/>
            <person name="Berrin J.G."/>
            <person name="Delaux P.M."/>
            <person name="Dal Grande F."/>
            <person name="Keller J."/>
        </authorList>
    </citation>
    <scope>NUCLEOTIDE SEQUENCE [LARGE SCALE GENOMIC DNA]</scope>
    <source>
        <strain evidence="6 7">SAG 2036</strain>
    </source>
</reference>
<dbReference type="AlphaFoldDB" id="A0AAW1PPQ8"/>
<dbReference type="PANTHER" id="PTHR46313:SF1">
    <property type="entry name" value="FAD_NAD(P)-BINDING OXIDOREDUCTASE FAMILY PROTEIN"/>
    <property type="match status" value="1"/>
</dbReference>
<evidence type="ECO:0000256" key="4">
    <source>
        <dbReference type="SAM" id="MobiDB-lite"/>
    </source>
</evidence>
<evidence type="ECO:0000256" key="1">
    <source>
        <dbReference type="ARBA" id="ARBA00001974"/>
    </source>
</evidence>
<feature type="domain" description="Amine oxidase" evidence="5">
    <location>
        <begin position="32"/>
        <end position="515"/>
    </location>
</feature>
<proteinExistence type="predicted"/>
<name>A0AAW1PPQ8_9CHLO</name>
<sequence>MTKTFRGWTTPRPRPSGAAREQADVVVIGSGIGGLSCGALLAKYGLKVIVCESHDIPGGAAHAWVQQGYHFESGPSLYSGMAARGRGANPIAHVLQALGEELDLIEYDDWQVLLPEGTFMTKVGSESFEEVLQQVNPGAISEWKELQKVMKPLAKAATALPPMAMRADPFVAVTALARYAPQLLSTGPAALKLLGPFSNVIEGVIKDPFIRNWLDLLCFLLSGLPANGTIAAEVAFMFAEWYRPGAKLEFPRGGSQGIIKALVRGLNKHGGRLMLRSHVDQVNMTNGRATGVTLSNGTQIAASKAVVSNASMWDTLELLPVHARPQSMTETARETPKNRSFMHLHAGFDATGMPDPGLHHIVVPSWEGGVDAEQSVVLISIASCMDPSLAPPGKHTLHAYLPATEPYELWQGLQRGSAEYEELKAQRGEVLWKAVERIIPDIRERCEVSMIGTPLTHQHFLRRHQGTYGPGIVAGKGTFPAPITPIPGLLCCGDSTFPGIGVPAVAASGAVAANTLASPWAHWKLLDAIGT</sequence>
<dbReference type="SUPFAM" id="SSF51905">
    <property type="entry name" value="FAD/NAD(P)-binding domain"/>
    <property type="match status" value="1"/>
</dbReference>
<dbReference type="EMBL" id="JALJOQ010000015">
    <property type="protein sequence ID" value="KAK9810598.1"/>
    <property type="molecule type" value="Genomic_DNA"/>
</dbReference>
<evidence type="ECO:0000256" key="2">
    <source>
        <dbReference type="ARBA" id="ARBA00023002"/>
    </source>
</evidence>
<dbReference type="PANTHER" id="PTHR46313">
    <property type="match status" value="1"/>
</dbReference>
<evidence type="ECO:0000313" key="7">
    <source>
        <dbReference type="Proteomes" id="UP001465755"/>
    </source>
</evidence>
<accession>A0AAW1PPQ8</accession>
<comment type="caution">
    <text evidence="6">The sequence shown here is derived from an EMBL/GenBank/DDBJ whole genome shotgun (WGS) entry which is preliminary data.</text>
</comment>
<dbReference type="Gene3D" id="3.50.50.60">
    <property type="entry name" value="FAD/NAD(P)-binding domain"/>
    <property type="match status" value="2"/>
</dbReference>
<dbReference type="InterPro" id="IPR002937">
    <property type="entry name" value="Amino_oxidase"/>
</dbReference>
<evidence type="ECO:0000259" key="5">
    <source>
        <dbReference type="Pfam" id="PF01593"/>
    </source>
</evidence>
<organism evidence="6 7">
    <name type="scientific">Symbiochloris irregularis</name>
    <dbReference type="NCBI Taxonomy" id="706552"/>
    <lineage>
        <taxon>Eukaryota</taxon>
        <taxon>Viridiplantae</taxon>
        <taxon>Chlorophyta</taxon>
        <taxon>core chlorophytes</taxon>
        <taxon>Trebouxiophyceae</taxon>
        <taxon>Trebouxiales</taxon>
        <taxon>Trebouxiaceae</taxon>
        <taxon>Symbiochloris</taxon>
    </lineage>
</organism>
<dbReference type="GO" id="GO:0016116">
    <property type="term" value="P:carotenoid metabolic process"/>
    <property type="evidence" value="ECO:0007669"/>
    <property type="project" value="InterPro"/>
</dbReference>
<feature type="region of interest" description="Disordered" evidence="4">
    <location>
        <begin position="1"/>
        <end position="20"/>
    </location>
</feature>
<evidence type="ECO:0000313" key="6">
    <source>
        <dbReference type="EMBL" id="KAK9810598.1"/>
    </source>
</evidence>
<keyword evidence="7" id="KW-1185">Reference proteome</keyword>
<dbReference type="Pfam" id="PF01593">
    <property type="entry name" value="Amino_oxidase"/>
    <property type="match status" value="1"/>
</dbReference>
<protein>
    <recommendedName>
        <fullName evidence="5">Amine oxidase domain-containing protein</fullName>
    </recommendedName>
</protein>
<evidence type="ECO:0000256" key="3">
    <source>
        <dbReference type="PIRSR" id="PIRSR601613-1"/>
    </source>
</evidence>
<dbReference type="Proteomes" id="UP001465755">
    <property type="component" value="Unassembled WGS sequence"/>
</dbReference>
<dbReference type="InterPro" id="IPR036188">
    <property type="entry name" value="FAD/NAD-bd_sf"/>
</dbReference>
<dbReference type="InterPro" id="IPR045892">
    <property type="entry name" value="CrtISO-like"/>
</dbReference>
<feature type="binding site" evidence="3">
    <location>
        <position position="279"/>
    </location>
    <ligand>
        <name>FAD</name>
        <dbReference type="ChEBI" id="CHEBI:57692"/>
    </ligand>
</feature>
<dbReference type="GO" id="GO:0016491">
    <property type="term" value="F:oxidoreductase activity"/>
    <property type="evidence" value="ECO:0007669"/>
    <property type="project" value="UniProtKB-KW"/>
</dbReference>
<comment type="cofactor">
    <cofactor evidence="1">
        <name>FAD</name>
        <dbReference type="ChEBI" id="CHEBI:57692"/>
    </cofactor>
</comment>